<comment type="caution">
    <text evidence="1">The sequence shown here is derived from an EMBL/GenBank/DDBJ whole genome shotgun (WGS) entry which is preliminary data.</text>
</comment>
<name>A0AAP0IB16_9MAGN</name>
<dbReference type="AlphaFoldDB" id="A0AAP0IB16"/>
<sequence length="173" mass="19844">MKRLRKEFMNLRQGPDEIVMRFRDRYGYLRQFVGDLVKEDADDVYHFGDGLRSDIGFYVVSSGARTLGEIFERALAHETYYMSRVADGTPSVPAMTPYQMAEYERRRQKGKGPRRWDRGVQGAIVPYVASPTPLQIIVGRPPVPPPQTCTFSSYYVYFSSFTSTTSLTSAAWW</sequence>
<evidence type="ECO:0000313" key="1">
    <source>
        <dbReference type="EMBL" id="KAK9111828.1"/>
    </source>
</evidence>
<reference evidence="1 2" key="1">
    <citation type="submission" date="2024-01" db="EMBL/GenBank/DDBJ databases">
        <title>Genome assemblies of Stephania.</title>
        <authorList>
            <person name="Yang L."/>
        </authorList>
    </citation>
    <scope>NUCLEOTIDE SEQUENCE [LARGE SCALE GENOMIC DNA]</scope>
    <source>
        <strain evidence="1">JXDWG</strain>
        <tissue evidence="1">Leaf</tissue>
    </source>
</reference>
<proteinExistence type="predicted"/>
<dbReference type="Proteomes" id="UP001419268">
    <property type="component" value="Unassembled WGS sequence"/>
</dbReference>
<gene>
    <name evidence="1" type="ORF">Scep_019347</name>
</gene>
<protein>
    <submittedName>
        <fullName evidence="1">Uncharacterized protein</fullName>
    </submittedName>
</protein>
<evidence type="ECO:0000313" key="2">
    <source>
        <dbReference type="Proteomes" id="UP001419268"/>
    </source>
</evidence>
<dbReference type="EMBL" id="JBBNAG010000008">
    <property type="protein sequence ID" value="KAK9111828.1"/>
    <property type="molecule type" value="Genomic_DNA"/>
</dbReference>
<organism evidence="1 2">
    <name type="scientific">Stephania cephalantha</name>
    <dbReference type="NCBI Taxonomy" id="152367"/>
    <lineage>
        <taxon>Eukaryota</taxon>
        <taxon>Viridiplantae</taxon>
        <taxon>Streptophyta</taxon>
        <taxon>Embryophyta</taxon>
        <taxon>Tracheophyta</taxon>
        <taxon>Spermatophyta</taxon>
        <taxon>Magnoliopsida</taxon>
        <taxon>Ranunculales</taxon>
        <taxon>Menispermaceae</taxon>
        <taxon>Menispermoideae</taxon>
        <taxon>Cissampelideae</taxon>
        <taxon>Stephania</taxon>
    </lineage>
</organism>
<keyword evidence="2" id="KW-1185">Reference proteome</keyword>
<accession>A0AAP0IB16</accession>